<reference evidence="1 2" key="1">
    <citation type="submission" date="2020-07" db="EMBL/GenBank/DDBJ databases">
        <title>Comparative genomics of pyrophilous fungi reveals a link between fire events and developmental genes.</title>
        <authorList>
            <consortium name="DOE Joint Genome Institute"/>
            <person name="Steindorff A.S."/>
            <person name="Carver A."/>
            <person name="Calhoun S."/>
            <person name="Stillman K."/>
            <person name="Liu H."/>
            <person name="Lipzen A."/>
            <person name="Pangilinan J."/>
            <person name="Labutti K."/>
            <person name="Bruns T.D."/>
            <person name="Grigoriev I.V."/>
        </authorList>
    </citation>
    <scope>NUCLEOTIDE SEQUENCE [LARGE SCALE GENOMIC DNA]</scope>
    <source>
        <strain evidence="1 2">CBS 144469</strain>
    </source>
</reference>
<gene>
    <name evidence="1" type="ORF">DFP72DRAFT_895698</name>
</gene>
<comment type="caution">
    <text evidence="1">The sequence shown here is derived from an EMBL/GenBank/DDBJ whole genome shotgun (WGS) entry which is preliminary data.</text>
</comment>
<name>A0A8H6M7L9_9AGAR</name>
<evidence type="ECO:0000313" key="1">
    <source>
        <dbReference type="EMBL" id="KAF6755959.1"/>
    </source>
</evidence>
<evidence type="ECO:0000313" key="2">
    <source>
        <dbReference type="Proteomes" id="UP000521943"/>
    </source>
</evidence>
<dbReference type="Gene3D" id="1.10.600.10">
    <property type="entry name" value="Farnesyl Diphosphate Synthase"/>
    <property type="match status" value="1"/>
</dbReference>
<proteinExistence type="predicted"/>
<dbReference type="InterPro" id="IPR002060">
    <property type="entry name" value="Squ/phyt_synthse"/>
</dbReference>
<protein>
    <submittedName>
        <fullName evidence="1">Isoprenoid synthase domain-containing protein</fullName>
    </submittedName>
</protein>
<dbReference type="InterPro" id="IPR008949">
    <property type="entry name" value="Isoprenoid_synthase_dom_sf"/>
</dbReference>
<dbReference type="AlphaFoldDB" id="A0A8H6M7L9"/>
<dbReference type="EMBL" id="JACGCI010000028">
    <property type="protein sequence ID" value="KAF6755959.1"/>
    <property type="molecule type" value="Genomic_DNA"/>
</dbReference>
<dbReference type="Proteomes" id="UP000521943">
    <property type="component" value="Unassembled WGS sequence"/>
</dbReference>
<dbReference type="SUPFAM" id="SSF48576">
    <property type="entry name" value="Terpenoid synthases"/>
    <property type="match status" value="1"/>
</dbReference>
<dbReference type="OrthoDB" id="270318at2759"/>
<organism evidence="1 2">
    <name type="scientific">Ephemerocybe angulata</name>
    <dbReference type="NCBI Taxonomy" id="980116"/>
    <lineage>
        <taxon>Eukaryota</taxon>
        <taxon>Fungi</taxon>
        <taxon>Dikarya</taxon>
        <taxon>Basidiomycota</taxon>
        <taxon>Agaricomycotina</taxon>
        <taxon>Agaricomycetes</taxon>
        <taxon>Agaricomycetidae</taxon>
        <taxon>Agaricales</taxon>
        <taxon>Agaricineae</taxon>
        <taxon>Psathyrellaceae</taxon>
        <taxon>Ephemerocybe</taxon>
    </lineage>
</organism>
<accession>A0A8H6M7L9</accession>
<keyword evidence="2" id="KW-1185">Reference proteome</keyword>
<dbReference type="Pfam" id="PF00494">
    <property type="entry name" value="SQS_PSY"/>
    <property type="match status" value="1"/>
</dbReference>
<sequence>MEEFEFARHHRLHLDLDDHIPAFLFLLSASHFGVRMSTRTFLANRQRCILRQLPKSRHSRGLRQYATDSPQAYCRDLVRKHDYESYLVSQFYPKPKQDAYFAIKAFSVELAMVPDNVSNSMIGQMRMQFWRDAIKGISAGRPPKHPIALALHQASETANLPPYHFKRIVDARDAELQAPSHLTIDTLTSHAESTSSTVLYLLLSLLALPSSTLSHAASHLGVAHTFSKGQMVIPAEITAKHGVNQEEVFRTGPHAAGIEEAVFEFATVANDHLITAREMLNADGMGGRVPPPAIPIFLSAVPTANYLGRLEKANFNAFEPRLQLRDWKLPWQLWRSYYKRQF</sequence>